<comment type="subcellular location">
    <subcellularLocation>
        <location evidence="2">Nucleus</location>
    </subcellularLocation>
</comment>
<evidence type="ECO:0000256" key="4">
    <source>
        <dbReference type="ARBA" id="ARBA00022722"/>
    </source>
</evidence>
<evidence type="ECO:0000313" key="9">
    <source>
        <dbReference type="EMBL" id="KAJ4946186.1"/>
    </source>
</evidence>
<dbReference type="PANTHER" id="PTHR22930:SF206">
    <property type="entry name" value="NUCLEASE HARBI1"/>
    <property type="match status" value="1"/>
</dbReference>
<comment type="similarity">
    <text evidence="3">Belongs to the HARBI1 family.</text>
</comment>
<keyword evidence="6" id="KW-0378">Hydrolase</keyword>
<dbReference type="EMBL" id="JAPTMU010000003">
    <property type="protein sequence ID" value="KAJ4946186.1"/>
    <property type="molecule type" value="Genomic_DNA"/>
</dbReference>
<dbReference type="GO" id="GO:0004518">
    <property type="term" value="F:nuclease activity"/>
    <property type="evidence" value="ECO:0007669"/>
    <property type="project" value="UniProtKB-KW"/>
</dbReference>
<comment type="cofactor">
    <cofactor evidence="1">
        <name>a divalent metal cation</name>
        <dbReference type="ChEBI" id="CHEBI:60240"/>
    </cofactor>
</comment>
<dbReference type="InterPro" id="IPR027806">
    <property type="entry name" value="HARBI1_dom"/>
</dbReference>
<sequence length="267" mass="29507">MDVDPIAILNPHVPVLAVFFDGQKDLMQDHRLGRQSLEALLRILPSKMSTVCRLVHTGVEKIAALRQEVIKLPPPGELEEVGQGFARLANSPVSSRCVGAIDGCHAVCDGKGFFVGYPGSVHDTRVLKNSAIYKQALYPPSGFFLLGDGGYPCMEVPVAPYREPLQGRVQSRFNQHHARARSIVERAFGMMKTRWRLLFFKALEVHHTFVPSVITACAVLHNICLTAGDILEPEEDVGDIGVVPPRLVRGDRGEICYVHQQKETLSH</sequence>
<keyword evidence="7" id="KW-0539">Nucleus</keyword>
<gene>
    <name evidence="9" type="ORF">JOQ06_023856</name>
</gene>
<keyword evidence="10" id="KW-1185">Reference proteome</keyword>
<dbReference type="InterPro" id="IPR045249">
    <property type="entry name" value="HARBI1-like"/>
</dbReference>
<evidence type="ECO:0000313" key="10">
    <source>
        <dbReference type="Proteomes" id="UP001219934"/>
    </source>
</evidence>
<name>A0AAD6FSF5_9TELE</name>
<evidence type="ECO:0000256" key="2">
    <source>
        <dbReference type="ARBA" id="ARBA00004123"/>
    </source>
</evidence>
<keyword evidence="5" id="KW-0479">Metal-binding</keyword>
<dbReference type="GO" id="GO:0005634">
    <property type="term" value="C:nucleus"/>
    <property type="evidence" value="ECO:0007669"/>
    <property type="project" value="UniProtKB-SubCell"/>
</dbReference>
<dbReference type="Pfam" id="PF13359">
    <property type="entry name" value="DDE_Tnp_4"/>
    <property type="match status" value="1"/>
</dbReference>
<accession>A0AAD6FSF5</accession>
<evidence type="ECO:0000256" key="1">
    <source>
        <dbReference type="ARBA" id="ARBA00001968"/>
    </source>
</evidence>
<evidence type="ECO:0000259" key="8">
    <source>
        <dbReference type="Pfam" id="PF13359"/>
    </source>
</evidence>
<keyword evidence="4" id="KW-0540">Nuclease</keyword>
<reference evidence="9" key="1">
    <citation type="submission" date="2022-11" db="EMBL/GenBank/DDBJ databases">
        <title>Chromosome-level genome of Pogonophryne albipinna.</title>
        <authorList>
            <person name="Jo E."/>
        </authorList>
    </citation>
    <scope>NUCLEOTIDE SEQUENCE</scope>
    <source>
        <strain evidence="9">SGF0006</strain>
        <tissue evidence="9">Muscle</tissue>
    </source>
</reference>
<evidence type="ECO:0000256" key="3">
    <source>
        <dbReference type="ARBA" id="ARBA00006958"/>
    </source>
</evidence>
<dbReference type="GO" id="GO:0046872">
    <property type="term" value="F:metal ion binding"/>
    <property type="evidence" value="ECO:0007669"/>
    <property type="project" value="UniProtKB-KW"/>
</dbReference>
<organism evidence="9 10">
    <name type="scientific">Pogonophryne albipinna</name>
    <dbReference type="NCBI Taxonomy" id="1090488"/>
    <lineage>
        <taxon>Eukaryota</taxon>
        <taxon>Metazoa</taxon>
        <taxon>Chordata</taxon>
        <taxon>Craniata</taxon>
        <taxon>Vertebrata</taxon>
        <taxon>Euteleostomi</taxon>
        <taxon>Actinopterygii</taxon>
        <taxon>Neopterygii</taxon>
        <taxon>Teleostei</taxon>
        <taxon>Neoteleostei</taxon>
        <taxon>Acanthomorphata</taxon>
        <taxon>Eupercaria</taxon>
        <taxon>Perciformes</taxon>
        <taxon>Notothenioidei</taxon>
        <taxon>Pogonophryne</taxon>
    </lineage>
</organism>
<evidence type="ECO:0000256" key="6">
    <source>
        <dbReference type="ARBA" id="ARBA00022801"/>
    </source>
</evidence>
<dbReference type="Proteomes" id="UP001219934">
    <property type="component" value="Unassembled WGS sequence"/>
</dbReference>
<dbReference type="PANTHER" id="PTHR22930">
    <property type="match status" value="1"/>
</dbReference>
<evidence type="ECO:0000256" key="7">
    <source>
        <dbReference type="ARBA" id="ARBA00023242"/>
    </source>
</evidence>
<evidence type="ECO:0000256" key="5">
    <source>
        <dbReference type="ARBA" id="ARBA00022723"/>
    </source>
</evidence>
<comment type="caution">
    <text evidence="9">The sequence shown here is derived from an EMBL/GenBank/DDBJ whole genome shotgun (WGS) entry which is preliminary data.</text>
</comment>
<dbReference type="AlphaFoldDB" id="A0AAD6FSF5"/>
<feature type="domain" description="DDE Tnp4" evidence="8">
    <location>
        <begin position="115"/>
        <end position="222"/>
    </location>
</feature>
<protein>
    <recommendedName>
        <fullName evidence="8">DDE Tnp4 domain-containing protein</fullName>
    </recommendedName>
</protein>
<dbReference type="GO" id="GO:0016787">
    <property type="term" value="F:hydrolase activity"/>
    <property type="evidence" value="ECO:0007669"/>
    <property type="project" value="UniProtKB-KW"/>
</dbReference>
<proteinExistence type="inferred from homology"/>